<evidence type="ECO:0000256" key="1">
    <source>
        <dbReference type="ARBA" id="ARBA00004245"/>
    </source>
</evidence>
<dbReference type="GO" id="GO:0034314">
    <property type="term" value="P:Arp2/3 complex-mediated actin nucleation"/>
    <property type="evidence" value="ECO:0007669"/>
    <property type="project" value="InterPro"/>
</dbReference>
<evidence type="ECO:0000256" key="4">
    <source>
        <dbReference type="ARBA" id="ARBA00023212"/>
    </source>
</evidence>
<keyword evidence="4 7" id="KW-0206">Cytoskeleton</keyword>
<evidence type="ECO:0000256" key="3">
    <source>
        <dbReference type="ARBA" id="ARBA00022490"/>
    </source>
</evidence>
<comment type="subcellular location">
    <subcellularLocation>
        <location evidence="1">Cytoplasm</location>
        <location evidence="1">Cytoskeleton</location>
    </subcellularLocation>
</comment>
<dbReference type="PIRSF" id="PIRSF039096">
    <property type="entry name" value="p16-ARC"/>
    <property type="match status" value="1"/>
</dbReference>
<keyword evidence="3" id="KW-0963">Cytoplasm</keyword>
<evidence type="ECO:0000256" key="5">
    <source>
        <dbReference type="ARBA" id="ARBA00040214"/>
    </source>
</evidence>
<dbReference type="Proteomes" id="UP000054845">
    <property type="component" value="Unassembled WGS sequence"/>
</dbReference>
<dbReference type="OrthoDB" id="429520at2759"/>
<sequence length="153" mass="16479">MSDFRKINVDIYDDEALNDEDLYDADIRTAADVLSLARSKAGEVRGLIGRGDAAGALAVVLAEPPYSPDAEEAKSLTLATILEVFNSTKSSDIASVVKALNVDQQDSLMKFIYKGLGKPELGASAVLLNWHDKLTEVAGTGSIVRVMTDHRRV</sequence>
<evidence type="ECO:0000256" key="7">
    <source>
        <dbReference type="RuleBase" id="RU004301"/>
    </source>
</evidence>
<protein>
    <recommendedName>
        <fullName evidence="5 7">Actin-related protein 2/3 complex subunit 5</fullName>
    </recommendedName>
</protein>
<keyword evidence="9" id="KW-1185">Reference proteome</keyword>
<comment type="similarity">
    <text evidence="2 7">Belongs to the ARPC5 family.</text>
</comment>
<dbReference type="GO" id="GO:0005885">
    <property type="term" value="C:Arp2/3 protein complex"/>
    <property type="evidence" value="ECO:0007669"/>
    <property type="project" value="InterPro"/>
</dbReference>
<dbReference type="Gene3D" id="1.25.40.190">
    <property type="entry name" value="Actin-related protein 2/3 complex subunit 5"/>
    <property type="match status" value="1"/>
</dbReference>
<reference evidence="8 9" key="1">
    <citation type="submission" date="2014-09" db="EMBL/GenBank/DDBJ databases">
        <authorList>
            <person name="Magalhaes I.L.F."/>
            <person name="Oliveira U."/>
            <person name="Santos F.R."/>
            <person name="Vidigal T.H.D.A."/>
            <person name="Brescovit A.D."/>
            <person name="Santos A.J."/>
        </authorList>
    </citation>
    <scope>NUCLEOTIDE SEQUENCE [LARGE SCALE GENOMIC DNA]</scope>
</reference>
<evidence type="ECO:0000256" key="2">
    <source>
        <dbReference type="ARBA" id="ARBA00006084"/>
    </source>
</evidence>
<dbReference type="PANTHER" id="PTHR12644">
    <property type="entry name" value="ARP2/3 COMPLEX 16 KD SUBUNIT P16-ARC"/>
    <property type="match status" value="1"/>
</dbReference>
<dbReference type="GO" id="GO:0030833">
    <property type="term" value="P:regulation of actin filament polymerization"/>
    <property type="evidence" value="ECO:0007669"/>
    <property type="project" value="InterPro"/>
</dbReference>
<dbReference type="AlphaFoldDB" id="A0A0N7L953"/>
<dbReference type="GO" id="GO:0044396">
    <property type="term" value="P:actin cortical patch organization"/>
    <property type="evidence" value="ECO:0007669"/>
    <property type="project" value="UniProtKB-ARBA"/>
</dbReference>
<evidence type="ECO:0000256" key="6">
    <source>
        <dbReference type="ARBA" id="ARBA00060329"/>
    </source>
</evidence>
<evidence type="ECO:0000313" key="9">
    <source>
        <dbReference type="Proteomes" id="UP000054845"/>
    </source>
</evidence>
<dbReference type="InterPro" id="IPR036743">
    <property type="entry name" value="ARPC5_sf"/>
</dbReference>
<accession>A0A0N7L953</accession>
<dbReference type="SUPFAM" id="SSF69103">
    <property type="entry name" value="Arp2/3 complex 16 kDa subunit ARPC5"/>
    <property type="match status" value="1"/>
</dbReference>
<name>A0A0N7L953_9BASI</name>
<organism evidence="8 9">
    <name type="scientific">Ceraceosorus bombacis</name>
    <dbReference type="NCBI Taxonomy" id="401625"/>
    <lineage>
        <taxon>Eukaryota</taxon>
        <taxon>Fungi</taxon>
        <taxon>Dikarya</taxon>
        <taxon>Basidiomycota</taxon>
        <taxon>Ustilaginomycotina</taxon>
        <taxon>Exobasidiomycetes</taxon>
        <taxon>Ceraceosorales</taxon>
        <taxon>Ceraceosoraceae</taxon>
        <taxon>Ceraceosorus</taxon>
    </lineage>
</organism>
<dbReference type="EMBL" id="CCYA01000192">
    <property type="protein sequence ID" value="CEH12826.1"/>
    <property type="molecule type" value="Genomic_DNA"/>
</dbReference>
<dbReference type="InterPro" id="IPR006789">
    <property type="entry name" value="ARPC5"/>
</dbReference>
<proteinExistence type="inferred from homology"/>
<dbReference type="Pfam" id="PF04699">
    <property type="entry name" value="P16-Arc"/>
    <property type="match status" value="1"/>
</dbReference>
<comment type="function">
    <text evidence="7">Functions as component of the Arp2/3 complex which is involved in regulation of actin polymerization and together with an activating nucleation-promoting factor (NPF) mediates the formation of branched actin networks. Arp2/3 complex plays a critical role in the control of cell morphogenesis via the modulation of cell polarity development.</text>
</comment>
<dbReference type="FunFam" id="1.25.40.190:FF:000003">
    <property type="entry name" value="Actin-related protein 2/3 complex subunit 5"/>
    <property type="match status" value="1"/>
</dbReference>
<dbReference type="STRING" id="401625.A0A0N7L953"/>
<evidence type="ECO:0000313" key="8">
    <source>
        <dbReference type="EMBL" id="CEH12826.1"/>
    </source>
</evidence>
<comment type="function">
    <text evidence="6">Functions as a component of the Arp2/3 complex which is involved in regulation of actin polymerization and together with an activating nucleation-promoting factor (NPF) mediates the formation of branched actin networks.</text>
</comment>